<dbReference type="Gene3D" id="3.40.50.300">
    <property type="entry name" value="P-loop containing nucleotide triphosphate hydrolases"/>
    <property type="match status" value="1"/>
</dbReference>
<evidence type="ECO:0000313" key="4">
    <source>
        <dbReference type="EMBL" id="KAJ6217993.1"/>
    </source>
</evidence>
<dbReference type="PANTHER" id="PTHR14270">
    <property type="entry name" value="NONSENSE-MEDIATED MRNA DECAY FACTOR SMG9"/>
    <property type="match status" value="1"/>
</dbReference>
<evidence type="ECO:0000256" key="1">
    <source>
        <dbReference type="ARBA" id="ARBA00007712"/>
    </source>
</evidence>
<feature type="compositionally biased region" description="Polar residues" evidence="3">
    <location>
        <begin position="77"/>
        <end position="91"/>
    </location>
</feature>
<sequence length="518" mass="57951">MDQSSLPSSSSNHQYGHQHTIRVIKPNRHNHNSNESNKRQQQPSNSHRTKSNLQHSSSNSNSNSEQSSIPSVKILAKSNNYKSQVTNRPSINNARENDNNNRNSGTFNNQNRTSITNSVLEKQLTRLQIVPSVEDREKDLLFNCTKLLDGDFSLLDPTILERLLLSDSQISSASANSSNATNVMAPSGNQSTNVVNQSFSIVGAVGLDGVGKSSLLNMLANRKVFKTHSNMGTSSGSIQGRKNCLTTPLTHVTNGVDLHITSERLFLLDTQPLLSPSILDEFLRNNATVQMPFGAPPHHHHHHHNHHNASGNGTGSLSNVVGFDITEPENFAFIYSMQLLTFMFVICDHLILVLDSFSLDAYLLKLIATSLMMVGDSVQKANLIIYLKPQIENQSNDEKNFSKLDLVKPSRVVKEKRTKLAFLSLSRSLTSHNKMIDLLKQTIVSILGPNVNVEFVTDEQRLLTAVLKPPSRNLLVTDQQSRPIQYNTERAWYQSMQRFWENSIRKSTLFADYARYLP</sequence>
<evidence type="ECO:0000313" key="5">
    <source>
        <dbReference type="Proteomes" id="UP001142055"/>
    </source>
</evidence>
<protein>
    <submittedName>
        <fullName evidence="4">Uncharacterized protein</fullName>
    </submittedName>
</protein>
<dbReference type="EMBL" id="JAPWDV010000003">
    <property type="protein sequence ID" value="KAJ6217993.1"/>
    <property type="molecule type" value="Genomic_DNA"/>
</dbReference>
<dbReference type="OMA" id="NARENDN"/>
<dbReference type="PANTHER" id="PTHR14270:SF0">
    <property type="entry name" value="NONSENSE-MEDIATED MRNA DECAY FACTOR SMG9"/>
    <property type="match status" value="1"/>
</dbReference>
<dbReference type="AlphaFoldDB" id="A0A9Q0M3E4"/>
<organism evidence="4 5">
    <name type="scientific">Blomia tropicalis</name>
    <name type="common">Mite</name>
    <dbReference type="NCBI Taxonomy" id="40697"/>
    <lineage>
        <taxon>Eukaryota</taxon>
        <taxon>Metazoa</taxon>
        <taxon>Ecdysozoa</taxon>
        <taxon>Arthropoda</taxon>
        <taxon>Chelicerata</taxon>
        <taxon>Arachnida</taxon>
        <taxon>Acari</taxon>
        <taxon>Acariformes</taxon>
        <taxon>Sarcoptiformes</taxon>
        <taxon>Astigmata</taxon>
        <taxon>Glycyphagoidea</taxon>
        <taxon>Echimyopodidae</taxon>
        <taxon>Blomia</taxon>
    </lineage>
</organism>
<name>A0A9Q0M3E4_BLOTA</name>
<reference evidence="4" key="1">
    <citation type="submission" date="2022-12" db="EMBL/GenBank/DDBJ databases">
        <title>Genome assemblies of Blomia tropicalis.</title>
        <authorList>
            <person name="Cui Y."/>
        </authorList>
    </citation>
    <scope>NUCLEOTIDE SEQUENCE</scope>
    <source>
        <tissue evidence="4">Adult mites</tissue>
    </source>
</reference>
<dbReference type="GO" id="GO:0000184">
    <property type="term" value="P:nuclear-transcribed mRNA catabolic process, nonsense-mediated decay"/>
    <property type="evidence" value="ECO:0007669"/>
    <property type="project" value="UniProtKB-KW"/>
</dbReference>
<feature type="compositionally biased region" description="Polar residues" evidence="3">
    <location>
        <begin position="33"/>
        <end position="46"/>
    </location>
</feature>
<dbReference type="SUPFAM" id="SSF52540">
    <property type="entry name" value="P-loop containing nucleoside triphosphate hydrolases"/>
    <property type="match status" value="1"/>
</dbReference>
<accession>A0A9Q0M3E4</accession>
<comment type="similarity">
    <text evidence="1">Belongs to the SMG9 family.</text>
</comment>
<keyword evidence="5" id="KW-1185">Reference proteome</keyword>
<comment type="caution">
    <text evidence="4">The sequence shown here is derived from an EMBL/GenBank/DDBJ whole genome shotgun (WGS) entry which is preliminary data.</text>
</comment>
<dbReference type="InterPro" id="IPR027417">
    <property type="entry name" value="P-loop_NTPase"/>
</dbReference>
<gene>
    <name evidence="4" type="ORF">RDWZM_009150</name>
</gene>
<evidence type="ECO:0000256" key="3">
    <source>
        <dbReference type="SAM" id="MobiDB-lite"/>
    </source>
</evidence>
<proteinExistence type="inferred from homology"/>
<feature type="region of interest" description="Disordered" evidence="3">
    <location>
        <begin position="27"/>
        <end position="113"/>
    </location>
</feature>
<dbReference type="Proteomes" id="UP001142055">
    <property type="component" value="Chromosome 3"/>
</dbReference>
<evidence type="ECO:0000256" key="2">
    <source>
        <dbReference type="ARBA" id="ARBA00023161"/>
    </source>
</evidence>
<keyword evidence="2" id="KW-0866">Nonsense-mediated mRNA decay</keyword>
<feature type="compositionally biased region" description="Low complexity" evidence="3">
    <location>
        <begin position="51"/>
        <end position="71"/>
    </location>
</feature>
<feature type="compositionally biased region" description="Polar residues" evidence="3">
    <location>
        <begin position="104"/>
        <end position="113"/>
    </location>
</feature>
<dbReference type="InterPro" id="IPR039177">
    <property type="entry name" value="SMG9"/>
</dbReference>